<reference evidence="2" key="1">
    <citation type="submission" date="2021-04" db="EMBL/GenBank/DDBJ databases">
        <title>Saccharothrix algeriensis WGS.</title>
        <authorList>
            <person name="Stuskova K."/>
            <person name="Hakalova E."/>
            <person name="Tebbal A.B."/>
            <person name="Eichmeier A."/>
        </authorList>
    </citation>
    <scope>NUCLEOTIDE SEQUENCE</scope>
    <source>
        <strain evidence="2">NRRL B-24137</strain>
    </source>
</reference>
<dbReference type="EMBL" id="CP072788">
    <property type="protein sequence ID" value="QTR05055.1"/>
    <property type="molecule type" value="Genomic_DNA"/>
</dbReference>
<accession>A0A8T8I2J6</accession>
<feature type="region of interest" description="Disordered" evidence="1">
    <location>
        <begin position="1"/>
        <end position="20"/>
    </location>
</feature>
<sequence>EVHGGVHFHQGVPEPPVPRQLPAAPAHFTGRAEELDELDGMRAEDGRVLAVLCGPGGVGKTALALHWAYRH</sequence>
<evidence type="ECO:0000256" key="1">
    <source>
        <dbReference type="SAM" id="MobiDB-lite"/>
    </source>
</evidence>
<proteinExistence type="predicted"/>
<organism evidence="2 3">
    <name type="scientific">Saccharothrix algeriensis</name>
    <dbReference type="NCBI Taxonomy" id="173560"/>
    <lineage>
        <taxon>Bacteria</taxon>
        <taxon>Bacillati</taxon>
        <taxon>Actinomycetota</taxon>
        <taxon>Actinomycetes</taxon>
        <taxon>Pseudonocardiales</taxon>
        <taxon>Pseudonocardiaceae</taxon>
        <taxon>Saccharothrix</taxon>
    </lineage>
</organism>
<dbReference type="InterPro" id="IPR027417">
    <property type="entry name" value="P-loop_NTPase"/>
</dbReference>
<dbReference type="SUPFAM" id="SSF52540">
    <property type="entry name" value="P-loop containing nucleoside triphosphate hydrolases"/>
    <property type="match status" value="1"/>
</dbReference>
<name>A0A8T8I2J6_9PSEU</name>
<dbReference type="Gene3D" id="3.40.50.300">
    <property type="entry name" value="P-loop containing nucleotide triphosphate hydrolases"/>
    <property type="match status" value="1"/>
</dbReference>
<gene>
    <name evidence="2" type="ORF">J7S33_10230</name>
</gene>
<protein>
    <submittedName>
        <fullName evidence="2">Tetratricopeptide repeat protein</fullName>
    </submittedName>
</protein>
<evidence type="ECO:0000313" key="3">
    <source>
        <dbReference type="Proteomes" id="UP000671828"/>
    </source>
</evidence>
<dbReference type="AlphaFoldDB" id="A0A8T8I2J6"/>
<feature type="non-terminal residue" evidence="2">
    <location>
        <position position="1"/>
    </location>
</feature>
<feature type="non-terminal residue" evidence="2">
    <location>
        <position position="71"/>
    </location>
</feature>
<evidence type="ECO:0000313" key="2">
    <source>
        <dbReference type="EMBL" id="QTR05055.1"/>
    </source>
</evidence>
<dbReference type="Proteomes" id="UP000671828">
    <property type="component" value="Chromosome"/>
</dbReference>